<evidence type="ECO:0000256" key="3">
    <source>
        <dbReference type="PROSITE-ProRule" id="PRU00703"/>
    </source>
</evidence>
<organism evidence="6">
    <name type="scientific">Arcella intermedia</name>
    <dbReference type="NCBI Taxonomy" id="1963864"/>
    <lineage>
        <taxon>Eukaryota</taxon>
        <taxon>Amoebozoa</taxon>
        <taxon>Tubulinea</taxon>
        <taxon>Elardia</taxon>
        <taxon>Arcellinida</taxon>
        <taxon>Sphaerothecina</taxon>
        <taxon>Arcellidae</taxon>
        <taxon>Arcella</taxon>
    </lineage>
</organism>
<feature type="domain" description="CBS" evidence="5">
    <location>
        <begin position="120"/>
        <end position="178"/>
    </location>
</feature>
<proteinExistence type="predicted"/>
<feature type="domain" description="CBS" evidence="5">
    <location>
        <begin position="192"/>
        <end position="243"/>
    </location>
</feature>
<protein>
    <recommendedName>
        <fullName evidence="5">CBS domain-containing protein</fullName>
    </recommendedName>
</protein>
<dbReference type="SMART" id="SM00116">
    <property type="entry name" value="CBS"/>
    <property type="match status" value="3"/>
</dbReference>
<dbReference type="EMBL" id="GIBP01006756">
    <property type="protein sequence ID" value="NDV35725.1"/>
    <property type="molecule type" value="Transcribed_RNA"/>
</dbReference>
<dbReference type="InterPro" id="IPR050511">
    <property type="entry name" value="AMPK_gamma/SDS23_families"/>
</dbReference>
<dbReference type="PROSITE" id="PS51371">
    <property type="entry name" value="CBS"/>
    <property type="match status" value="2"/>
</dbReference>
<evidence type="ECO:0000256" key="1">
    <source>
        <dbReference type="ARBA" id="ARBA00022737"/>
    </source>
</evidence>
<reference evidence="6" key="1">
    <citation type="journal article" date="2020" name="J. Eukaryot. Microbiol.">
        <title>De novo Sequencing, Assembly and Annotation of the Transcriptome for the Free-Living Testate Amoeba Arcella intermedia.</title>
        <authorList>
            <person name="Ribeiro G.M."/>
            <person name="Porfirio-Sousa A.L."/>
            <person name="Maurer-Alcala X.X."/>
            <person name="Katz L.A."/>
            <person name="Lahr D.J.G."/>
        </authorList>
    </citation>
    <scope>NUCLEOTIDE SEQUENCE</scope>
</reference>
<feature type="chain" id="PRO_5025438707" description="CBS domain-containing protein" evidence="4">
    <location>
        <begin position="22"/>
        <end position="243"/>
    </location>
</feature>
<keyword evidence="4" id="KW-0732">Signal</keyword>
<sequence>MGVISVLDLLIFLSWSPYFEKGELDQGSVTSLRNLDRPISQLIGLTSEGRRLWIFEPTMTLSQLVEPFSKGLHRVLIPQKDDEGHHAYRILSQSDVVYYIHRHREQAVELLAKNLTELGIKPKSVVSITAETSALEGFKTMTLEKVPAVAVLDANKKLVGNLSASDLRGITTRKLKKVLSPVMDFLRSIHGFVRDPIAITMNTTLDQAINHFVSAGVHRLWITNDNGEVIGVLSLTDVIKIFA</sequence>
<keyword evidence="1" id="KW-0677">Repeat</keyword>
<name>A0A6B2LFH8_9EUKA</name>
<keyword evidence="2 3" id="KW-0129">CBS domain</keyword>
<feature type="signal peptide" evidence="4">
    <location>
        <begin position="1"/>
        <end position="21"/>
    </location>
</feature>
<evidence type="ECO:0000259" key="5">
    <source>
        <dbReference type="PROSITE" id="PS51371"/>
    </source>
</evidence>
<dbReference type="Gene3D" id="3.10.580.10">
    <property type="entry name" value="CBS-domain"/>
    <property type="match status" value="2"/>
</dbReference>
<evidence type="ECO:0000313" key="6">
    <source>
        <dbReference type="EMBL" id="NDV35725.1"/>
    </source>
</evidence>
<dbReference type="SUPFAM" id="SSF54631">
    <property type="entry name" value="CBS-domain pair"/>
    <property type="match status" value="1"/>
</dbReference>
<dbReference type="Pfam" id="PF00571">
    <property type="entry name" value="CBS"/>
    <property type="match status" value="2"/>
</dbReference>
<evidence type="ECO:0000256" key="4">
    <source>
        <dbReference type="SAM" id="SignalP"/>
    </source>
</evidence>
<evidence type="ECO:0000256" key="2">
    <source>
        <dbReference type="ARBA" id="ARBA00023122"/>
    </source>
</evidence>
<dbReference type="InterPro" id="IPR000644">
    <property type="entry name" value="CBS_dom"/>
</dbReference>
<dbReference type="PANTHER" id="PTHR13780">
    <property type="entry name" value="AMP-ACTIVATED PROTEIN KINASE, GAMMA REGULATORY SUBUNIT"/>
    <property type="match status" value="1"/>
</dbReference>
<dbReference type="InterPro" id="IPR046342">
    <property type="entry name" value="CBS_dom_sf"/>
</dbReference>
<dbReference type="AlphaFoldDB" id="A0A6B2LFH8"/>
<dbReference type="PANTHER" id="PTHR13780:SF128">
    <property type="entry name" value="CBS DOMAIN-CONTAINING PROTEIN"/>
    <property type="match status" value="1"/>
</dbReference>
<accession>A0A6B2LFH8</accession>
<dbReference type="CDD" id="cd02205">
    <property type="entry name" value="CBS_pair_SF"/>
    <property type="match status" value="1"/>
</dbReference>